<gene>
    <name evidence="1" type="ORF">F4820DRAFT_435190</name>
</gene>
<keyword evidence="2" id="KW-1185">Reference proteome</keyword>
<sequence>MCGKDPPIISSSDQGNPYDSHDSLFNPLHSQDQQEKFHQRFPSLCSPGVEQVSESIFYVWTPEKQLYDIRHTLFNPLNTRRRRDECHNMFRFTCEPIYKAVHKSFTNDKVNERCAGRQLLRVITRFCKGWQLRECANPECRARKQVVLKQLPPCTWEALREWMATAVSCWQTESFKAESDPEWKARTLDGLDRTLSASGWRPGLFRFGVPYIGLLECVNLDDAAQSTLVSNPCIDIVGVFNLFYWHYMTFDDETPTGGKFLQSWTDYHLLYEPCFVREAMRLDLSPAVRSVGICPSRFWNLAVEGSESYITVLSTFIGVALGDLPPRGDKHKGCTSQFCNFANDNSTGFTQLHKCNQKHGASPGGDEITFPMKELEIIFKSPLTSWVPSSWDVTSISLLQPRINLDPASKYMALSHVWSDGTGVGMKEAGSANRCLVEYFQSIAQCLGCNGIWWDAICLPSSRVARRRALDQMLENFERASFMVIHDMELVNFEWRDDGTPALALMLSPWFTRGWTAAEFFAARQGPGRVKVLFKSPDDSGQPCIKDLEDEVLAPIRGLHQGRFTNLPHLVASEVIRQVSGDVCNPGTKAGYRISDLNVLLRILRPRTTSWARDRMVLGALLTLPRKKFDTSRTEPELVTDILRTIKHLPGTAIYHGEIPIAQHGPWSWCPPTVFDFGRTGTVLIPSAAEGQGEGCELTVKESGVVEGVFTIYHLHESDLGELLPCGTHPSMEARIRNALVSFAAGCPTLIMQVEGQVWRRHIDLWLLAVPVATPLYGKTTDLTQGYPGFDAANRWRCRWVGCVYAGNTRRGDFYGERLVTFGEDVDDAGNPASAVVPPDEAVEEAKSVLLLLEKHKRERMERDEAALSALYDH</sequence>
<organism evidence="1 2">
    <name type="scientific">Hypoxylon rubiginosum</name>
    <dbReference type="NCBI Taxonomy" id="110542"/>
    <lineage>
        <taxon>Eukaryota</taxon>
        <taxon>Fungi</taxon>
        <taxon>Dikarya</taxon>
        <taxon>Ascomycota</taxon>
        <taxon>Pezizomycotina</taxon>
        <taxon>Sordariomycetes</taxon>
        <taxon>Xylariomycetidae</taxon>
        <taxon>Xylariales</taxon>
        <taxon>Hypoxylaceae</taxon>
        <taxon>Hypoxylon</taxon>
    </lineage>
</organism>
<proteinExistence type="predicted"/>
<dbReference type="EMBL" id="MU393566">
    <property type="protein sequence ID" value="KAI4860981.1"/>
    <property type="molecule type" value="Genomic_DNA"/>
</dbReference>
<comment type="caution">
    <text evidence="1">The sequence shown here is derived from an EMBL/GenBank/DDBJ whole genome shotgun (WGS) entry which is preliminary data.</text>
</comment>
<evidence type="ECO:0000313" key="2">
    <source>
        <dbReference type="Proteomes" id="UP001497700"/>
    </source>
</evidence>
<protein>
    <submittedName>
        <fullName evidence="1">Uncharacterized protein</fullName>
    </submittedName>
</protein>
<reference evidence="1 2" key="1">
    <citation type="journal article" date="2022" name="New Phytol.">
        <title>Ecological generalism drives hyperdiversity of secondary metabolite gene clusters in xylarialean endophytes.</title>
        <authorList>
            <person name="Franco M.E.E."/>
            <person name="Wisecaver J.H."/>
            <person name="Arnold A.E."/>
            <person name="Ju Y.M."/>
            <person name="Slot J.C."/>
            <person name="Ahrendt S."/>
            <person name="Moore L.P."/>
            <person name="Eastman K.E."/>
            <person name="Scott K."/>
            <person name="Konkel Z."/>
            <person name="Mondo S.J."/>
            <person name="Kuo A."/>
            <person name="Hayes R.D."/>
            <person name="Haridas S."/>
            <person name="Andreopoulos B."/>
            <person name="Riley R."/>
            <person name="LaButti K."/>
            <person name="Pangilinan J."/>
            <person name="Lipzen A."/>
            <person name="Amirebrahimi M."/>
            <person name="Yan J."/>
            <person name="Adam C."/>
            <person name="Keymanesh K."/>
            <person name="Ng V."/>
            <person name="Louie K."/>
            <person name="Northen T."/>
            <person name="Drula E."/>
            <person name="Henrissat B."/>
            <person name="Hsieh H.M."/>
            <person name="Youens-Clark K."/>
            <person name="Lutzoni F."/>
            <person name="Miadlikowska J."/>
            <person name="Eastwood D.C."/>
            <person name="Hamelin R.C."/>
            <person name="Grigoriev I.V."/>
            <person name="U'Ren J.M."/>
        </authorList>
    </citation>
    <scope>NUCLEOTIDE SEQUENCE [LARGE SCALE GENOMIC DNA]</scope>
    <source>
        <strain evidence="1 2">CBS 119005</strain>
    </source>
</reference>
<evidence type="ECO:0000313" key="1">
    <source>
        <dbReference type="EMBL" id="KAI4860981.1"/>
    </source>
</evidence>
<name>A0ACB9YPE1_9PEZI</name>
<dbReference type="Proteomes" id="UP001497700">
    <property type="component" value="Unassembled WGS sequence"/>
</dbReference>
<accession>A0ACB9YPE1</accession>